<feature type="region of interest" description="Disordered" evidence="1">
    <location>
        <begin position="1"/>
        <end position="25"/>
    </location>
</feature>
<keyword evidence="3" id="KW-1185">Reference proteome</keyword>
<dbReference type="EMBL" id="CAUOFW020000712">
    <property type="protein sequence ID" value="CAK9135441.1"/>
    <property type="molecule type" value="Genomic_DNA"/>
</dbReference>
<gene>
    <name evidence="2" type="ORF">ILEXP_LOCUS2390</name>
</gene>
<reference evidence="2 3" key="1">
    <citation type="submission" date="2024-02" db="EMBL/GenBank/DDBJ databases">
        <authorList>
            <person name="Vignale AGUSTIN F."/>
            <person name="Sosa J E."/>
            <person name="Modenutti C."/>
        </authorList>
    </citation>
    <scope>NUCLEOTIDE SEQUENCE [LARGE SCALE GENOMIC DNA]</scope>
</reference>
<accession>A0ABC8QRU0</accession>
<organism evidence="2 3">
    <name type="scientific">Ilex paraguariensis</name>
    <name type="common">yerba mate</name>
    <dbReference type="NCBI Taxonomy" id="185542"/>
    <lineage>
        <taxon>Eukaryota</taxon>
        <taxon>Viridiplantae</taxon>
        <taxon>Streptophyta</taxon>
        <taxon>Embryophyta</taxon>
        <taxon>Tracheophyta</taxon>
        <taxon>Spermatophyta</taxon>
        <taxon>Magnoliopsida</taxon>
        <taxon>eudicotyledons</taxon>
        <taxon>Gunneridae</taxon>
        <taxon>Pentapetalae</taxon>
        <taxon>asterids</taxon>
        <taxon>campanulids</taxon>
        <taxon>Aquifoliales</taxon>
        <taxon>Aquifoliaceae</taxon>
        <taxon>Ilex</taxon>
    </lineage>
</organism>
<proteinExistence type="predicted"/>
<protein>
    <submittedName>
        <fullName evidence="2">Uncharacterized protein</fullName>
    </submittedName>
</protein>
<name>A0ABC8QRU0_9AQUA</name>
<comment type="caution">
    <text evidence="2">The sequence shown here is derived from an EMBL/GenBank/DDBJ whole genome shotgun (WGS) entry which is preliminary data.</text>
</comment>
<feature type="non-terminal residue" evidence="2">
    <location>
        <position position="1"/>
    </location>
</feature>
<evidence type="ECO:0000256" key="1">
    <source>
        <dbReference type="SAM" id="MobiDB-lite"/>
    </source>
</evidence>
<evidence type="ECO:0000313" key="3">
    <source>
        <dbReference type="Proteomes" id="UP001642360"/>
    </source>
</evidence>
<dbReference type="Proteomes" id="UP001642360">
    <property type="component" value="Unassembled WGS sequence"/>
</dbReference>
<sequence>KSRHLESENSTAVAEDEGEKSVKNPSLWIEGKELGTTLGLSGYMTEAVGKRGDWKDVTTIIKGDGGSGGVGGGDPLWEWRSVKKHPRFKIMVAYEVTLKSML</sequence>
<dbReference type="AlphaFoldDB" id="A0ABC8QRU0"/>
<evidence type="ECO:0000313" key="2">
    <source>
        <dbReference type="EMBL" id="CAK9135441.1"/>
    </source>
</evidence>